<dbReference type="AlphaFoldDB" id="A0A2P2QZ03"/>
<organism evidence="1">
    <name type="scientific">Rhizophora mucronata</name>
    <name type="common">Asiatic mangrove</name>
    <dbReference type="NCBI Taxonomy" id="61149"/>
    <lineage>
        <taxon>Eukaryota</taxon>
        <taxon>Viridiplantae</taxon>
        <taxon>Streptophyta</taxon>
        <taxon>Embryophyta</taxon>
        <taxon>Tracheophyta</taxon>
        <taxon>Spermatophyta</taxon>
        <taxon>Magnoliopsida</taxon>
        <taxon>eudicotyledons</taxon>
        <taxon>Gunneridae</taxon>
        <taxon>Pentapetalae</taxon>
        <taxon>rosids</taxon>
        <taxon>fabids</taxon>
        <taxon>Malpighiales</taxon>
        <taxon>Rhizophoraceae</taxon>
        <taxon>Rhizophora</taxon>
    </lineage>
</organism>
<protein>
    <submittedName>
        <fullName evidence="1">Uncharacterized protein</fullName>
    </submittedName>
</protein>
<evidence type="ECO:0000313" key="1">
    <source>
        <dbReference type="EMBL" id="MBX72222.1"/>
    </source>
</evidence>
<accession>A0A2P2QZ03</accession>
<proteinExistence type="predicted"/>
<reference evidence="1" key="1">
    <citation type="submission" date="2018-02" db="EMBL/GenBank/DDBJ databases">
        <title>Rhizophora mucronata_Transcriptome.</title>
        <authorList>
            <person name="Meera S.P."/>
            <person name="Sreeshan A."/>
            <person name="Augustine A."/>
        </authorList>
    </citation>
    <scope>NUCLEOTIDE SEQUENCE</scope>
    <source>
        <tissue evidence="1">Leaf</tissue>
    </source>
</reference>
<sequence>MLNKSPPIFHHSYLPPLGKQLFNVLNLFALI</sequence>
<name>A0A2P2QZ03_RHIMU</name>
<dbReference type="EMBL" id="GGEC01091738">
    <property type="protein sequence ID" value="MBX72222.1"/>
    <property type="molecule type" value="Transcribed_RNA"/>
</dbReference>